<proteinExistence type="predicted"/>
<protein>
    <submittedName>
        <fullName evidence="1">Uncharacterized protein</fullName>
    </submittedName>
</protein>
<dbReference type="EMBL" id="CADCUG010000093">
    <property type="protein sequence ID" value="CAA9339524.1"/>
    <property type="molecule type" value="Genomic_DNA"/>
</dbReference>
<reference evidence="1" key="1">
    <citation type="submission" date="2020-02" db="EMBL/GenBank/DDBJ databases">
        <authorList>
            <person name="Meier V. D."/>
        </authorList>
    </citation>
    <scope>NUCLEOTIDE SEQUENCE</scope>
    <source>
        <strain evidence="1">AVDCRST_MAG29</strain>
    </source>
</reference>
<evidence type="ECO:0000313" key="1">
    <source>
        <dbReference type="EMBL" id="CAA9339524.1"/>
    </source>
</evidence>
<accession>A0A6J4LTK6</accession>
<organism evidence="1">
    <name type="scientific">uncultured Nocardioidaceae bacterium</name>
    <dbReference type="NCBI Taxonomy" id="253824"/>
    <lineage>
        <taxon>Bacteria</taxon>
        <taxon>Bacillati</taxon>
        <taxon>Actinomycetota</taxon>
        <taxon>Actinomycetes</taxon>
        <taxon>Propionibacteriales</taxon>
        <taxon>Nocardioidaceae</taxon>
        <taxon>environmental samples</taxon>
    </lineage>
</organism>
<sequence>MTTGRPLFSATVELFEQYGSSRGRQLGKRARIVSRMVQPE</sequence>
<dbReference type="AlphaFoldDB" id="A0A6J4LTK6"/>
<name>A0A6J4LTK6_9ACTN</name>
<gene>
    <name evidence="1" type="ORF">AVDCRST_MAG29-1551</name>
</gene>